<sequence length="151" mass="17304">MTTKMLRSWQRIFIAKLKLHPMAKGVLTYAFMWPTGSLIQQTLEGRNFKTYDWARALRFSLFGGLYVAPCLYGWLRLSSAMWPQTNLRVGLLKALTEQVSYGPFACVSFFMGMSLLELKTFEQAIAETKAKALPTYKASAFGPFYRQSTFR</sequence>
<dbReference type="PANTHER" id="PTHR11266">
    <property type="entry name" value="PEROXISOMAL MEMBRANE PROTEIN 2, PXMP2 MPV17"/>
    <property type="match status" value="1"/>
</dbReference>
<feature type="transmembrane region" description="Helical" evidence="6">
    <location>
        <begin position="56"/>
        <end position="75"/>
    </location>
</feature>
<evidence type="ECO:0000313" key="7">
    <source>
        <dbReference type="Proteomes" id="UP000504633"/>
    </source>
</evidence>
<dbReference type="GO" id="GO:0005739">
    <property type="term" value="C:mitochondrion"/>
    <property type="evidence" value="ECO:0007669"/>
    <property type="project" value="TreeGrafter"/>
</dbReference>
<keyword evidence="7" id="KW-1185">Reference proteome</keyword>
<dbReference type="Proteomes" id="UP000504633">
    <property type="component" value="Unplaced"/>
</dbReference>
<dbReference type="GO" id="GO:0016020">
    <property type="term" value="C:membrane"/>
    <property type="evidence" value="ECO:0007669"/>
    <property type="project" value="UniProtKB-SubCell"/>
</dbReference>
<comment type="similarity">
    <text evidence="2 6">Belongs to the peroxisomal membrane protein PXMP2/4 family.</text>
</comment>
<dbReference type="InterPro" id="IPR007248">
    <property type="entry name" value="Mpv17_PMP22"/>
</dbReference>
<evidence type="ECO:0000256" key="1">
    <source>
        <dbReference type="ARBA" id="ARBA00004141"/>
    </source>
</evidence>
<dbReference type="RefSeq" id="XP_023172781.1">
    <property type="nucleotide sequence ID" value="XM_023317013.2"/>
</dbReference>
<evidence type="ECO:0000313" key="8">
    <source>
        <dbReference type="RefSeq" id="XP_023172781.1"/>
    </source>
</evidence>
<organism evidence="7 8">
    <name type="scientific">Drosophila hydei</name>
    <name type="common">Fruit fly</name>
    <dbReference type="NCBI Taxonomy" id="7224"/>
    <lineage>
        <taxon>Eukaryota</taxon>
        <taxon>Metazoa</taxon>
        <taxon>Ecdysozoa</taxon>
        <taxon>Arthropoda</taxon>
        <taxon>Hexapoda</taxon>
        <taxon>Insecta</taxon>
        <taxon>Pterygota</taxon>
        <taxon>Neoptera</taxon>
        <taxon>Endopterygota</taxon>
        <taxon>Diptera</taxon>
        <taxon>Brachycera</taxon>
        <taxon>Muscomorpha</taxon>
        <taxon>Ephydroidea</taxon>
        <taxon>Drosophilidae</taxon>
        <taxon>Drosophila</taxon>
    </lineage>
</organism>
<feature type="transmembrane region" description="Helical" evidence="6">
    <location>
        <begin position="95"/>
        <end position="116"/>
    </location>
</feature>
<gene>
    <name evidence="8" type="primary">LOC111600661</name>
</gene>
<evidence type="ECO:0000256" key="2">
    <source>
        <dbReference type="ARBA" id="ARBA00006824"/>
    </source>
</evidence>
<evidence type="ECO:0000256" key="5">
    <source>
        <dbReference type="ARBA" id="ARBA00023136"/>
    </source>
</evidence>
<evidence type="ECO:0000256" key="4">
    <source>
        <dbReference type="ARBA" id="ARBA00022989"/>
    </source>
</evidence>
<evidence type="ECO:0000256" key="3">
    <source>
        <dbReference type="ARBA" id="ARBA00022692"/>
    </source>
</evidence>
<protein>
    <submittedName>
        <fullName evidence="8">Mpv17-like protein isoform X2</fullName>
    </submittedName>
</protein>
<dbReference type="AlphaFoldDB" id="A0A6J1LWY9"/>
<name>A0A6J1LWY9_DROHY</name>
<dbReference type="PANTHER" id="PTHR11266:SF75">
    <property type="entry name" value="IP10007P-RELATED"/>
    <property type="match status" value="1"/>
</dbReference>
<accession>A0A6J1LWY9</accession>
<keyword evidence="3 6" id="KW-0812">Transmembrane</keyword>
<keyword evidence="4 6" id="KW-1133">Transmembrane helix</keyword>
<proteinExistence type="inferred from homology"/>
<dbReference type="GeneID" id="111600661"/>
<keyword evidence="5 6" id="KW-0472">Membrane</keyword>
<dbReference type="OrthoDB" id="430207at2759"/>
<reference evidence="8" key="1">
    <citation type="submission" date="2025-08" db="UniProtKB">
        <authorList>
            <consortium name="RefSeq"/>
        </authorList>
    </citation>
    <scope>IDENTIFICATION</scope>
    <source>
        <strain evidence="8">15085-1641.00</strain>
        <tissue evidence="8">Whole body</tissue>
    </source>
</reference>
<evidence type="ECO:0000256" key="6">
    <source>
        <dbReference type="RuleBase" id="RU363053"/>
    </source>
</evidence>
<comment type="subcellular location">
    <subcellularLocation>
        <location evidence="1">Membrane</location>
        <topology evidence="1">Multi-pass membrane protein</topology>
    </subcellularLocation>
</comment>